<evidence type="ECO:0000256" key="8">
    <source>
        <dbReference type="ARBA" id="ARBA00023163"/>
    </source>
</evidence>
<dbReference type="Pfam" id="PF01422">
    <property type="entry name" value="zf-NF-X1"/>
    <property type="match status" value="6"/>
</dbReference>
<keyword evidence="7" id="KW-0805">Transcription regulation</keyword>
<dbReference type="InterPro" id="IPR000967">
    <property type="entry name" value="Znf_NFX1"/>
</dbReference>
<dbReference type="InterPro" id="IPR034077">
    <property type="entry name" value="R3H_FAP1"/>
</dbReference>
<keyword evidence="9" id="KW-0539">Nucleus</keyword>
<evidence type="ECO:0000256" key="1">
    <source>
        <dbReference type="ARBA" id="ARBA00004123"/>
    </source>
</evidence>
<feature type="region of interest" description="Disordered" evidence="10">
    <location>
        <begin position="115"/>
        <end position="142"/>
    </location>
</feature>
<evidence type="ECO:0000256" key="6">
    <source>
        <dbReference type="ARBA" id="ARBA00022833"/>
    </source>
</evidence>
<feature type="domain" description="R3H" evidence="11">
    <location>
        <begin position="783"/>
        <end position="846"/>
    </location>
</feature>
<comment type="similarity">
    <text evidence="2">Belongs to the NFX1 family.</text>
</comment>
<dbReference type="InterPro" id="IPR034078">
    <property type="entry name" value="NFX1_fam"/>
</dbReference>
<keyword evidence="3" id="KW-0479">Metal-binding</keyword>
<evidence type="ECO:0000256" key="10">
    <source>
        <dbReference type="SAM" id="MobiDB-lite"/>
    </source>
</evidence>
<feature type="region of interest" description="Disordered" evidence="10">
    <location>
        <begin position="1"/>
        <end position="37"/>
    </location>
</feature>
<evidence type="ECO:0000313" key="13">
    <source>
        <dbReference type="Proteomes" id="UP000008698"/>
    </source>
</evidence>
<dbReference type="eggNOG" id="KOG1952">
    <property type="taxonomic scope" value="Eukaryota"/>
</dbReference>
<keyword evidence="4" id="KW-0677">Repeat</keyword>
<dbReference type="KEGG" id="val:VDBG_04516"/>
<keyword evidence="8" id="KW-0804">Transcription</keyword>
<dbReference type="STRING" id="526221.C9SHI4"/>
<keyword evidence="13" id="KW-1185">Reference proteome</keyword>
<dbReference type="PANTHER" id="PTHR12360">
    <property type="entry name" value="NUCLEAR TRANSCRIPTION FACTOR, X-BOX BINDING 1 NFX1"/>
    <property type="match status" value="1"/>
</dbReference>
<keyword evidence="5" id="KW-0863">Zinc-finger</keyword>
<evidence type="ECO:0000256" key="5">
    <source>
        <dbReference type="ARBA" id="ARBA00022771"/>
    </source>
</evidence>
<dbReference type="Proteomes" id="UP000008698">
    <property type="component" value="Unassembled WGS sequence"/>
</dbReference>
<gene>
    <name evidence="12" type="ORF">VDBG_04516</name>
</gene>
<evidence type="ECO:0000256" key="9">
    <source>
        <dbReference type="ARBA" id="ARBA00023242"/>
    </source>
</evidence>
<protein>
    <submittedName>
        <fullName evidence="12">Shuttle craft</fullName>
    </submittedName>
</protein>
<evidence type="ECO:0000256" key="4">
    <source>
        <dbReference type="ARBA" id="ARBA00022737"/>
    </source>
</evidence>
<dbReference type="FunFam" id="3.30.1370.50:FF:000006">
    <property type="entry name" value="NF-X1 finger transcription factor"/>
    <property type="match status" value="1"/>
</dbReference>
<dbReference type="GO" id="GO:0008270">
    <property type="term" value="F:zinc ion binding"/>
    <property type="evidence" value="ECO:0007669"/>
    <property type="project" value="UniProtKB-KW"/>
</dbReference>
<evidence type="ECO:0000313" key="12">
    <source>
        <dbReference type="EMBL" id="EEY18407.1"/>
    </source>
</evidence>
<dbReference type="GO" id="GO:0005634">
    <property type="term" value="C:nucleus"/>
    <property type="evidence" value="ECO:0007669"/>
    <property type="project" value="UniProtKB-SubCell"/>
</dbReference>
<dbReference type="Pfam" id="PF01424">
    <property type="entry name" value="R3H"/>
    <property type="match status" value="1"/>
</dbReference>
<dbReference type="OMA" id="CPHPCDS"/>
<organism evidence="13">
    <name type="scientific">Verticillium alfalfae (strain VaMs.102 / ATCC MYA-4576 / FGSC 10136)</name>
    <name type="common">Verticillium wilt of alfalfa</name>
    <name type="synonym">Verticillium albo-atrum</name>
    <dbReference type="NCBI Taxonomy" id="526221"/>
    <lineage>
        <taxon>Eukaryota</taxon>
        <taxon>Fungi</taxon>
        <taxon>Dikarya</taxon>
        <taxon>Ascomycota</taxon>
        <taxon>Pezizomycotina</taxon>
        <taxon>Sordariomycetes</taxon>
        <taxon>Hypocreomycetidae</taxon>
        <taxon>Glomerellales</taxon>
        <taxon>Plectosphaerellaceae</taxon>
        <taxon>Verticillium</taxon>
    </lineage>
</organism>
<dbReference type="InterPro" id="IPR001374">
    <property type="entry name" value="R3H_dom"/>
</dbReference>
<dbReference type="CDD" id="cd16492">
    <property type="entry name" value="RING-CH-C4HC3_NFX1-like"/>
    <property type="match status" value="1"/>
</dbReference>
<dbReference type="GeneID" id="9530124"/>
<dbReference type="InterPro" id="IPR036867">
    <property type="entry name" value="R3H_dom_sf"/>
</dbReference>
<comment type="subcellular location">
    <subcellularLocation>
        <location evidence="1">Nucleus</location>
    </subcellularLocation>
</comment>
<feature type="region of interest" description="Disordered" evidence="10">
    <location>
        <begin position="955"/>
        <end position="980"/>
    </location>
</feature>
<accession>C9SHI4</accession>
<name>C9SHI4_VERA1</name>
<evidence type="ECO:0000256" key="3">
    <source>
        <dbReference type="ARBA" id="ARBA00022723"/>
    </source>
</evidence>
<dbReference type="CDD" id="cd06006">
    <property type="entry name" value="R3H_unknown_2"/>
    <property type="match status" value="1"/>
</dbReference>
<dbReference type="GO" id="GO:0000977">
    <property type="term" value="F:RNA polymerase II transcription regulatory region sequence-specific DNA binding"/>
    <property type="evidence" value="ECO:0007669"/>
    <property type="project" value="TreeGrafter"/>
</dbReference>
<dbReference type="OrthoDB" id="6512771at2759"/>
<keyword evidence="6" id="KW-0862">Zinc</keyword>
<dbReference type="SMART" id="SM00438">
    <property type="entry name" value="ZnF_NFX"/>
    <property type="match status" value="6"/>
</dbReference>
<dbReference type="AlphaFoldDB" id="C9SHI4"/>
<evidence type="ECO:0000256" key="2">
    <source>
        <dbReference type="ARBA" id="ARBA00007269"/>
    </source>
</evidence>
<dbReference type="PROSITE" id="PS51061">
    <property type="entry name" value="R3H"/>
    <property type="match status" value="1"/>
</dbReference>
<dbReference type="GO" id="GO:0000981">
    <property type="term" value="F:DNA-binding transcription factor activity, RNA polymerase II-specific"/>
    <property type="evidence" value="ECO:0007669"/>
    <property type="project" value="TreeGrafter"/>
</dbReference>
<proteinExistence type="inferred from homology"/>
<sequence>MPAEASSAPASDGAQGSRGTPEAAAERAARRRAGRGRAVAALLSRVDSRRLLLLSRGPTALRHLQTIQAMPLHRFVAGTQRTFGGHLTSEMADGGGQVDGDAGLSAAAAEFVPGQAIAPKSRQPPRQKAPQYPLAPKSTAEDLPTRIHQDISNGQYECVICASEVLRSSKVWSCNLCWTVVHLPCVKKWHKSQIEKPNPLEQEQPDQPRTWRCPGCNSKLTEHPSSYHCWCGKDINPQNVGSLPPHSCGQTCTKPRATCPHLCFSDCHAGPCRPCDLMGPTQPCFCGKQESTKRCSDTDYDNGWSCKEICGDLLPCGEHFCEQECHSGLCGSCTVPMVSRCYCGKVEKKIPCDRRDEVRTSFNYGQIDASETDTVQPQEPFDGCFDCGASCGRKYDCGHHECQKTCHPQDEVEAHCPLSPNVVENCPCGKTPLERLLEQPRQSCQDPVPHCQEICGKTLACGHECDRTCHVGPCPPCYQRMDIACRCGRTSSRTLCHGDDMALPVCVRVCQAQLNCGRHQCGDRCCPGEKKAVERQAAKRKNKLQNPDEIEAEHICIRVCGRTLKCGAHQCQQICHRGPCGSCLEAVFDEISCTCGRTVLQPPQPCGTRPPECRFDCTRRPVCGHPPVSHNCHPDDIACPKCPFLVEKPCICGKQRLKNQPCWFEEVRCGLPCGEKLKCGLVANQESRVGTQTKITAMRHTDKACQAKEFITCACQHRKKEIKCLATRINPEPERETLKCDDECLRLQRNQKLAAALSIDPATHTDDHVPYSDTTLKLFRDSVRWCQTQEREFRVFASDAAEKRIRFKPMPPSQRAFLHALAEDFGLDTESQDPEPHRHVSVFKTPRFVSAPSKTLAQCVKIKNVQAAAAKAGASASEAPKQAPFNALLLSTPRFALTIEELDAALAGDFAAHNNLSFTTSFLPSDEAGLAGAVTLVHADQDQNVLRKEVTGETKDAGGWSSVVGRRPQAAAPAPVEKKPASGFVSFSRLPRKKIVQETEEDWEAAAEKMDD</sequence>
<dbReference type="Gene3D" id="3.30.1370.50">
    <property type="entry name" value="R3H-like domain"/>
    <property type="match status" value="1"/>
</dbReference>
<dbReference type="SUPFAM" id="SSF82708">
    <property type="entry name" value="R3H domain"/>
    <property type="match status" value="1"/>
</dbReference>
<dbReference type="PANTHER" id="PTHR12360:SF12">
    <property type="entry name" value="TRANSCRIPTIONAL REPRESSOR NF-X1"/>
    <property type="match status" value="1"/>
</dbReference>
<dbReference type="GO" id="GO:0000122">
    <property type="term" value="P:negative regulation of transcription by RNA polymerase II"/>
    <property type="evidence" value="ECO:0007669"/>
    <property type="project" value="TreeGrafter"/>
</dbReference>
<dbReference type="RefSeq" id="XP_003004910.1">
    <property type="nucleotide sequence ID" value="XM_003004864.1"/>
</dbReference>
<evidence type="ECO:0000256" key="7">
    <source>
        <dbReference type="ARBA" id="ARBA00023015"/>
    </source>
</evidence>
<dbReference type="EMBL" id="DS985218">
    <property type="protein sequence ID" value="EEY18407.1"/>
    <property type="molecule type" value="Genomic_DNA"/>
</dbReference>
<dbReference type="SMART" id="SM00393">
    <property type="entry name" value="R3H"/>
    <property type="match status" value="1"/>
</dbReference>
<evidence type="ECO:0000259" key="11">
    <source>
        <dbReference type="PROSITE" id="PS51061"/>
    </source>
</evidence>
<reference evidence="13" key="1">
    <citation type="journal article" date="2011" name="PLoS Pathog.">
        <title>Comparative genomics yields insights into niche adaptation of plant vascular wilt pathogens.</title>
        <authorList>
            <person name="Klosterman S.J."/>
            <person name="Subbarao K.V."/>
            <person name="Kang S."/>
            <person name="Veronese P."/>
            <person name="Gold S.E."/>
            <person name="Thomma B.P.H.J."/>
            <person name="Chen Z."/>
            <person name="Henrissat B."/>
            <person name="Lee Y.-H."/>
            <person name="Park J."/>
            <person name="Garcia-Pedrajas M.D."/>
            <person name="Barbara D.J."/>
            <person name="Anchieta A."/>
            <person name="de Jonge R."/>
            <person name="Santhanam P."/>
            <person name="Maruthachalam K."/>
            <person name="Atallah Z."/>
            <person name="Amyotte S.G."/>
            <person name="Paz Z."/>
            <person name="Inderbitzin P."/>
            <person name="Hayes R.J."/>
            <person name="Heiman D.I."/>
            <person name="Young S."/>
            <person name="Zeng Q."/>
            <person name="Engels R."/>
            <person name="Galagan J."/>
            <person name="Cuomo C.A."/>
            <person name="Dobinson K.F."/>
            <person name="Ma L.-J."/>
        </authorList>
    </citation>
    <scope>NUCLEOTIDE SEQUENCE [LARGE SCALE GENOMIC DNA]</scope>
    <source>
        <strain evidence="13">VaMs.102 / ATCC MYA-4576 / FGSC 10136</strain>
    </source>
</reference>
<dbReference type="HOGENOM" id="CLU_005714_2_0_1"/>
<dbReference type="CDD" id="cd06008">
    <property type="entry name" value="NF-X1-zinc-finger"/>
    <property type="match status" value="4"/>
</dbReference>